<dbReference type="InterPro" id="IPR056609">
    <property type="entry name" value="Elapor1-like_3rd"/>
</dbReference>
<evidence type="ECO:0000256" key="5">
    <source>
        <dbReference type="ARBA" id="ARBA00023157"/>
    </source>
</evidence>
<accession>A0A0V1E1D6</accession>
<dbReference type="PANTHER" id="PTHR22727">
    <property type="entry name" value="PROTEIN CBG13728"/>
    <property type="match status" value="1"/>
</dbReference>
<dbReference type="Gene3D" id="2.70.130.10">
    <property type="entry name" value="Mannose-6-phosphate receptor binding domain"/>
    <property type="match status" value="1"/>
</dbReference>
<organism evidence="9 10">
    <name type="scientific">Trichinella pseudospiralis</name>
    <name type="common">Parasitic roundworm</name>
    <dbReference type="NCBI Taxonomy" id="6337"/>
    <lineage>
        <taxon>Eukaryota</taxon>
        <taxon>Metazoa</taxon>
        <taxon>Ecdysozoa</taxon>
        <taxon>Nematoda</taxon>
        <taxon>Enoplea</taxon>
        <taxon>Dorylaimia</taxon>
        <taxon>Trichinellida</taxon>
        <taxon>Trichinellidae</taxon>
        <taxon>Trichinella</taxon>
    </lineage>
</organism>
<dbReference type="SUPFAM" id="SSF57184">
    <property type="entry name" value="Growth factor receptor domain"/>
    <property type="match status" value="2"/>
</dbReference>
<evidence type="ECO:0000256" key="4">
    <source>
        <dbReference type="ARBA" id="ARBA00022729"/>
    </source>
</evidence>
<dbReference type="SMART" id="SM01411">
    <property type="entry name" value="Ephrin_rec_like"/>
    <property type="match status" value="3"/>
</dbReference>
<keyword evidence="7" id="KW-1133">Transmembrane helix</keyword>
<evidence type="ECO:0000256" key="6">
    <source>
        <dbReference type="ARBA" id="ARBA00023180"/>
    </source>
</evidence>
<keyword evidence="7" id="KW-0812">Transmembrane</keyword>
<dbReference type="InterPro" id="IPR009030">
    <property type="entry name" value="Growth_fac_rcpt_cys_sf"/>
</dbReference>
<dbReference type="InterPro" id="IPR056608">
    <property type="entry name" value="Elapor1/2_GBD"/>
</dbReference>
<evidence type="ECO:0000256" key="1">
    <source>
        <dbReference type="ARBA" id="ARBA00004251"/>
    </source>
</evidence>
<dbReference type="GO" id="GO:0005886">
    <property type="term" value="C:plasma membrane"/>
    <property type="evidence" value="ECO:0007669"/>
    <property type="project" value="UniProtKB-SubCell"/>
</dbReference>
<keyword evidence="6" id="KW-0325">Glycoprotein</keyword>
<feature type="transmembrane region" description="Helical" evidence="7">
    <location>
        <begin position="937"/>
        <end position="956"/>
    </location>
</feature>
<comment type="subcellular location">
    <subcellularLocation>
        <location evidence="1">Cell membrane</location>
        <topology evidence="1">Single-pass type I membrane protein</topology>
    </subcellularLocation>
</comment>
<feature type="domain" description="MRH" evidence="8">
    <location>
        <begin position="683"/>
        <end position="885"/>
    </location>
</feature>
<reference evidence="9 10" key="1">
    <citation type="submission" date="2015-01" db="EMBL/GenBank/DDBJ databases">
        <title>Evolution of Trichinella species and genotypes.</title>
        <authorList>
            <person name="Korhonen P.K."/>
            <person name="Edoardo P."/>
            <person name="Giuseppe L.R."/>
            <person name="Gasser R.B."/>
        </authorList>
    </citation>
    <scope>NUCLEOTIDE SEQUENCE [LARGE SCALE GENOMIC DNA]</scope>
    <source>
        <strain evidence="9">ISS13</strain>
    </source>
</reference>
<comment type="caution">
    <text evidence="9">The sequence shown here is derived from an EMBL/GenBank/DDBJ whole genome shotgun (WGS) entry which is preliminary data.</text>
</comment>
<dbReference type="Pfam" id="PF23091">
    <property type="entry name" value="TNFR_ELAPOR1_6th"/>
    <property type="match status" value="1"/>
</dbReference>
<dbReference type="Pfam" id="PF23031">
    <property type="entry name" value="GBD_ELAPOR1"/>
    <property type="match status" value="1"/>
</dbReference>
<evidence type="ECO:0000313" key="9">
    <source>
        <dbReference type="EMBL" id="KRY67662.1"/>
    </source>
</evidence>
<dbReference type="EMBL" id="JYDR01000131">
    <property type="protein sequence ID" value="KRY67662.1"/>
    <property type="molecule type" value="Genomic_DNA"/>
</dbReference>
<name>A0A0V1E1D6_TRIPS</name>
<proteinExistence type="inferred from homology"/>
<dbReference type="InterPro" id="IPR056607">
    <property type="entry name" value="Elapor1/2_MRH"/>
</dbReference>
<dbReference type="PANTHER" id="PTHR22727:SF15">
    <property type="entry name" value="MRH DOMAIN-CONTAINING PROTEIN"/>
    <property type="match status" value="1"/>
</dbReference>
<dbReference type="InterPro" id="IPR056610">
    <property type="entry name" value="Elapor1/2_TNFR-like"/>
</dbReference>
<dbReference type="PROSITE" id="PS51914">
    <property type="entry name" value="MRH"/>
    <property type="match status" value="1"/>
</dbReference>
<dbReference type="Pfam" id="PF23032">
    <property type="entry name" value="GBD_ELAPOR1-like_3rd"/>
    <property type="match status" value="1"/>
</dbReference>
<sequence length="1040" mass="115112">LIFKAHHTTAVMVGWSCVIERGFIFISLVYFCNWFAFSLRECQQSDFHFEYTECDKFGGRWRVAVPDVGTCTGGKPPAPVRGRDCSFSCPPGTFLHLQSQNCQSCPAGTYSLGGGIRYDDFLNLPKGFRIVNEISSAVPIQTSLIDNNDKVGNFDDPSFSCNGTGWQIRGGTLTYIPSPCLSTLLYNVKLVRPGFVRYKYIYPDNGVFLSFHVQNEQCLSVNDNTLSKHTFPPTTTDTNWNEEEVSLSSGPILLSWKAMVLHGQHRPIVIKSIEIRGRLMKKIYILINSHPPINSCAVIGVAYTQECTLCPNGTFSVANSGVCQPCQPGTYSNAGASSCSQCDKLSEYSGPKAAKCQLRPPCTVHDYYAVHSACDHEKKATINYRWSEPKICRSDLAGAVQLPESQLNVKCPPCNPGTFLRGGRCRICPKNYFSSGNEECQLCPANTQPDYEYSFIWWNELPENVTSTCQTLEGNTCDGSESWLPLGDRISTSHSRRNDVYLSLILEVAGFRSTANNDVQTPVGVVTFVFQTQCIGDCAFFFVEIPQSVGRPTIIGDWNGTVSKRSFSYQVHRPERTVFQWIFVRSQLSTEERMQNRDVSFDEASLYVINVTNTINGGASRCLLCPVHQNTKECLPCPPGHFIVNESGSCAPCPAGTFLNTSINVGPEACIPCGQNLQSRQGVECVANCKLQFNDKQYDLSPLNGIKISISTHSLTFRVYEAKSLEIFSRDGSRYFHLFNVSICGAVKATCKDTIDQLNPNSVQIPTIHSDVCKVTVLPRETDTLFANPLSIGDRLVGISSSLRFDQLTIPENVIEQWHFPQVFFLYKSFSVSRSCANGYYAIVTFRCDPASNSSKISLPSTCPDGTCDGCLYQVVITSRFACPICSAEDYKEIVGECVHNLQTIHRIPAKHCILIGQDHTESTVVRCQSISFQVQLIIAVATAVIVFLFITLLLIRKKNQKLQYKYMKLVQSASGKDAELPGAESCALTEDEEDIGSASDRILFVHGKGKSRTSGWLTLDRKSTTENGYESTALTAASD</sequence>
<comment type="similarity">
    <text evidence="2">Belongs to the ELAPOR family.</text>
</comment>
<protein>
    <recommendedName>
        <fullName evidence="8">MRH domain-containing protein</fullName>
    </recommendedName>
</protein>
<evidence type="ECO:0000259" key="8">
    <source>
        <dbReference type="PROSITE" id="PS51914"/>
    </source>
</evidence>
<dbReference type="InterPro" id="IPR009011">
    <property type="entry name" value="Man6P_isomerase_rcpt-bd_dom_sf"/>
</dbReference>
<evidence type="ECO:0000256" key="7">
    <source>
        <dbReference type="SAM" id="Phobius"/>
    </source>
</evidence>
<keyword evidence="3" id="KW-1003">Cell membrane</keyword>
<keyword evidence="5" id="KW-1015">Disulfide bond</keyword>
<keyword evidence="7" id="KW-0472">Membrane</keyword>
<dbReference type="AlphaFoldDB" id="A0A0V1E1D6"/>
<dbReference type="InterPro" id="IPR039181">
    <property type="entry name" value="Elapor1/2"/>
</dbReference>
<keyword evidence="4" id="KW-0732">Signal</keyword>
<dbReference type="Proteomes" id="UP000054632">
    <property type="component" value="Unassembled WGS sequence"/>
</dbReference>
<gene>
    <name evidence="9" type="ORF">T4A_9565</name>
</gene>
<evidence type="ECO:0000313" key="10">
    <source>
        <dbReference type="Proteomes" id="UP000054632"/>
    </source>
</evidence>
<dbReference type="Pfam" id="PF23087">
    <property type="entry name" value="MRH_ELAPOR1_9th"/>
    <property type="match status" value="1"/>
</dbReference>
<evidence type="ECO:0000256" key="3">
    <source>
        <dbReference type="ARBA" id="ARBA00022475"/>
    </source>
</evidence>
<dbReference type="SUPFAM" id="SSF50911">
    <property type="entry name" value="Mannose 6-phosphate receptor domain"/>
    <property type="match status" value="1"/>
</dbReference>
<dbReference type="InterPro" id="IPR044865">
    <property type="entry name" value="MRH_dom"/>
</dbReference>
<evidence type="ECO:0000256" key="2">
    <source>
        <dbReference type="ARBA" id="ARBA00007627"/>
    </source>
</evidence>
<feature type="non-terminal residue" evidence="9">
    <location>
        <position position="1"/>
    </location>
</feature>